<dbReference type="AlphaFoldDB" id="A0A838AC78"/>
<dbReference type="Proteomes" id="UP000582974">
    <property type="component" value="Unassembled WGS sequence"/>
</dbReference>
<feature type="transmembrane region" description="Helical" evidence="1">
    <location>
        <begin position="78"/>
        <end position="97"/>
    </location>
</feature>
<dbReference type="PANTHER" id="PTHR30188">
    <property type="entry name" value="ABC TRANSPORTER PERMEASE PROTEIN-RELATED"/>
    <property type="match status" value="1"/>
</dbReference>
<feature type="transmembrane region" description="Helical" evidence="1">
    <location>
        <begin position="127"/>
        <end position="151"/>
    </location>
</feature>
<keyword evidence="3" id="KW-1185">Reference proteome</keyword>
<proteinExistence type="predicted"/>
<evidence type="ECO:0000256" key="1">
    <source>
        <dbReference type="SAM" id="Phobius"/>
    </source>
</evidence>
<keyword evidence="1" id="KW-0472">Membrane</keyword>
<dbReference type="EMBL" id="JACCKD010000005">
    <property type="protein sequence ID" value="MBA0126778.1"/>
    <property type="molecule type" value="Genomic_DNA"/>
</dbReference>
<protein>
    <submittedName>
        <fullName evidence="2">ABC transporter permease</fullName>
    </submittedName>
</protein>
<feature type="transmembrane region" description="Helical" evidence="1">
    <location>
        <begin position="35"/>
        <end position="58"/>
    </location>
</feature>
<dbReference type="GO" id="GO:0005548">
    <property type="term" value="F:phospholipid transporter activity"/>
    <property type="evidence" value="ECO:0007669"/>
    <property type="project" value="TreeGrafter"/>
</dbReference>
<organism evidence="2 3">
    <name type="scientific">Haloechinothrix aidingensis</name>
    <dbReference type="NCBI Taxonomy" id="2752311"/>
    <lineage>
        <taxon>Bacteria</taxon>
        <taxon>Bacillati</taxon>
        <taxon>Actinomycetota</taxon>
        <taxon>Actinomycetes</taxon>
        <taxon>Pseudonocardiales</taxon>
        <taxon>Pseudonocardiaceae</taxon>
        <taxon>Haloechinothrix</taxon>
    </lineage>
</organism>
<accession>A0A838AC78</accession>
<comment type="caution">
    <text evidence="2">The sequence shown here is derived from an EMBL/GenBank/DDBJ whole genome shotgun (WGS) entry which is preliminary data.</text>
</comment>
<sequence>MARLLAKVVWSAVRHPRGYWGAVAEDMHRTIKQAWLPLTVAIAAFTVFTAMVAMMFFAMVGGQQLFGPMMYLQSVRTFTVWVNAIAVAGIVGAALTADIGSRKVREELDAMEVMGVDPVRDLAVPRVISLTLITVILSIPSILITTVAMQWSADYVAHLPTGAFYSNLFVNLTTTDLIGLLVNSALIGLLIATVCCYKGFNAGGGAIGLGRAVNQAVVASVVGVFVLQLPYQAIFLGLFPEVGAWK</sequence>
<dbReference type="InterPro" id="IPR030802">
    <property type="entry name" value="Permease_MalE"/>
</dbReference>
<evidence type="ECO:0000313" key="2">
    <source>
        <dbReference type="EMBL" id="MBA0126778.1"/>
    </source>
</evidence>
<feature type="transmembrane region" description="Helical" evidence="1">
    <location>
        <begin position="177"/>
        <end position="200"/>
    </location>
</feature>
<name>A0A838AC78_9PSEU</name>
<gene>
    <name evidence="2" type="ORF">H0B56_14605</name>
</gene>
<reference evidence="2 3" key="1">
    <citation type="submission" date="2020-07" db="EMBL/GenBank/DDBJ databases">
        <title>Genome of Haloechinothrix sp.</title>
        <authorList>
            <person name="Tang S.-K."/>
            <person name="Yang L."/>
            <person name="Zhu W.-Y."/>
        </authorList>
    </citation>
    <scope>NUCLEOTIDE SEQUENCE [LARGE SCALE GENOMIC DNA]</scope>
    <source>
        <strain evidence="2 3">YIM 98757</strain>
    </source>
</reference>
<keyword evidence="1" id="KW-0812">Transmembrane</keyword>
<dbReference type="Pfam" id="PF02405">
    <property type="entry name" value="MlaE"/>
    <property type="match status" value="1"/>
</dbReference>
<evidence type="ECO:0000313" key="3">
    <source>
        <dbReference type="Proteomes" id="UP000582974"/>
    </source>
</evidence>
<feature type="transmembrane region" description="Helical" evidence="1">
    <location>
        <begin position="212"/>
        <end position="231"/>
    </location>
</feature>
<dbReference type="GO" id="GO:0043190">
    <property type="term" value="C:ATP-binding cassette (ABC) transporter complex"/>
    <property type="evidence" value="ECO:0007669"/>
    <property type="project" value="InterPro"/>
</dbReference>
<keyword evidence="1" id="KW-1133">Transmembrane helix</keyword>
<dbReference type="PANTHER" id="PTHR30188:SF4">
    <property type="entry name" value="PROTEIN TRIGALACTOSYLDIACYLGLYCEROL 1, CHLOROPLASTIC"/>
    <property type="match status" value="1"/>
</dbReference>